<proteinExistence type="predicted"/>
<sequence>MSYYGGGHYDFIIGPDHRENLIREEPGGWERIHLNNTRHLVQRRQISSTLEGALAYRLEKSDRESTEVAQLRQSSIASLSRLSYWLRRSGGTYPQEID</sequence>
<name>F0X2C0_9STRA</name>
<reference evidence="1" key="1">
    <citation type="journal article" date="2011" name="PLoS Biol.">
        <title>Gene gain and loss during evolution of obligate parasitism in the white rust pathogen of Arabidopsis thaliana.</title>
        <authorList>
            <person name="Kemen E."/>
            <person name="Gardiner A."/>
            <person name="Schultz-Larsen T."/>
            <person name="Kemen A.C."/>
            <person name="Balmuth A.L."/>
            <person name="Robert-Seilaniantz A."/>
            <person name="Bailey K."/>
            <person name="Holub E."/>
            <person name="Studholme D.J."/>
            <person name="Maclean D."/>
            <person name="Jones J.D."/>
        </authorList>
    </citation>
    <scope>NUCLEOTIDE SEQUENCE</scope>
</reference>
<gene>
    <name evidence="1" type="primary">AlNc14C964G12669</name>
    <name evidence="1" type="ORF">ALNC14_141480</name>
</gene>
<reference evidence="1" key="2">
    <citation type="submission" date="2011-02" db="EMBL/GenBank/DDBJ databases">
        <authorList>
            <person name="MacLean D."/>
        </authorList>
    </citation>
    <scope>NUCLEOTIDE SEQUENCE</scope>
</reference>
<dbReference type="AlphaFoldDB" id="F0X2C0"/>
<dbReference type="EMBL" id="FR824810">
    <property type="protein sequence ID" value="CCA28004.1"/>
    <property type="molecule type" value="Genomic_DNA"/>
</dbReference>
<protein>
    <submittedName>
        <fullName evidence="1">Uncharacterized protein AlNc14C964G12669</fullName>
    </submittedName>
</protein>
<evidence type="ECO:0000313" key="1">
    <source>
        <dbReference type="EMBL" id="CCA28004.1"/>
    </source>
</evidence>
<organism evidence="1">
    <name type="scientific">Albugo laibachii Nc14</name>
    <dbReference type="NCBI Taxonomy" id="890382"/>
    <lineage>
        <taxon>Eukaryota</taxon>
        <taxon>Sar</taxon>
        <taxon>Stramenopiles</taxon>
        <taxon>Oomycota</taxon>
        <taxon>Peronosporomycetes</taxon>
        <taxon>Albuginales</taxon>
        <taxon>Albuginaceae</taxon>
        <taxon>Albugo</taxon>
    </lineage>
</organism>
<accession>F0X2C0</accession>
<dbReference type="HOGENOM" id="CLU_2337917_0_0_1"/>